<protein>
    <recommendedName>
        <fullName evidence="1">DUF7680 domain-containing protein</fullName>
    </recommendedName>
</protein>
<dbReference type="InterPro" id="IPR056097">
    <property type="entry name" value="DUF7680"/>
</dbReference>
<proteinExistence type="predicted"/>
<dbReference type="eggNOG" id="ENOG502ZF74">
    <property type="taxonomic scope" value="Bacteria"/>
</dbReference>
<feature type="domain" description="DUF7680" evidence="1">
    <location>
        <begin position="19"/>
        <end position="156"/>
    </location>
</feature>
<comment type="caution">
    <text evidence="2">The sequence shown here is derived from an EMBL/GenBank/DDBJ whole genome shotgun (WGS) entry which is preliminary data.</text>
</comment>
<keyword evidence="3" id="KW-1185">Reference proteome</keyword>
<evidence type="ECO:0000313" key="2">
    <source>
        <dbReference type="EMBL" id="EFI35371.1"/>
    </source>
</evidence>
<evidence type="ECO:0000313" key="3">
    <source>
        <dbReference type="Proteomes" id="UP000005496"/>
    </source>
</evidence>
<organism evidence="2 3">
    <name type="scientific">Desulfonatronospira thiodismutans ASO3-1</name>
    <dbReference type="NCBI Taxonomy" id="555779"/>
    <lineage>
        <taxon>Bacteria</taxon>
        <taxon>Pseudomonadati</taxon>
        <taxon>Thermodesulfobacteriota</taxon>
        <taxon>Desulfovibrionia</taxon>
        <taxon>Desulfovibrionales</taxon>
        <taxon>Desulfonatronovibrionaceae</taxon>
        <taxon>Desulfonatronospira</taxon>
    </lineage>
</organism>
<sequence>MNALPNIVDSETGQGLPRYDLRVENHGPSDLEFEIWQIPYNGTPDVKKPLRISGLRGRNLALIEHRVLRLLAKAGIHLGGLNIQDQARYALNEDQALNLGLLFRTLAPMRNRENMPMVADGIEAMGKEEAAYWLGMAMHRKYPRRVLMALRFLLIDPKARMKD</sequence>
<dbReference type="AlphaFoldDB" id="D6SL10"/>
<accession>D6SL10</accession>
<evidence type="ECO:0000259" key="1">
    <source>
        <dbReference type="Pfam" id="PF24728"/>
    </source>
</evidence>
<dbReference type="Proteomes" id="UP000005496">
    <property type="component" value="Unassembled WGS sequence"/>
</dbReference>
<dbReference type="RefSeq" id="WP_008868503.1">
    <property type="nucleotide sequence ID" value="NZ_ACJN02000001.1"/>
</dbReference>
<dbReference type="OrthoDB" id="5112338at2"/>
<name>D6SL10_9BACT</name>
<reference evidence="2" key="1">
    <citation type="submission" date="2010-05" db="EMBL/GenBank/DDBJ databases">
        <title>The draft genome of Desulfonatronospira thiodismutans ASO3-1.</title>
        <authorList>
            <consortium name="US DOE Joint Genome Institute (JGI-PGF)"/>
            <person name="Lucas S."/>
            <person name="Copeland A."/>
            <person name="Lapidus A."/>
            <person name="Cheng J.-F."/>
            <person name="Bruce D."/>
            <person name="Goodwin L."/>
            <person name="Pitluck S."/>
            <person name="Chertkov O."/>
            <person name="Brettin T."/>
            <person name="Detter J.C."/>
            <person name="Han C."/>
            <person name="Land M.L."/>
            <person name="Hauser L."/>
            <person name="Kyrpides N."/>
            <person name="Mikhailova N."/>
            <person name="Muyzer G."/>
            <person name="Woyke T."/>
        </authorList>
    </citation>
    <scope>NUCLEOTIDE SEQUENCE [LARGE SCALE GENOMIC DNA]</scope>
    <source>
        <strain evidence="2">ASO3-1</strain>
    </source>
</reference>
<dbReference type="EMBL" id="ACJN02000001">
    <property type="protein sequence ID" value="EFI35371.1"/>
    <property type="molecule type" value="Genomic_DNA"/>
</dbReference>
<dbReference type="Pfam" id="PF24728">
    <property type="entry name" value="DUF7680"/>
    <property type="match status" value="1"/>
</dbReference>
<gene>
    <name evidence="2" type="ORF">Dthio_PD2786</name>
</gene>